<keyword evidence="1" id="KW-1133">Transmembrane helix</keyword>
<dbReference type="EMBL" id="JBHUOM010000023">
    <property type="protein sequence ID" value="MFD2936613.1"/>
    <property type="molecule type" value="Genomic_DNA"/>
</dbReference>
<keyword evidence="1" id="KW-0472">Membrane</keyword>
<proteinExistence type="predicted"/>
<gene>
    <name evidence="2" type="ORF">ACFS25_22720</name>
</gene>
<organism evidence="2 3">
    <name type="scientific">Spirosoma flavum</name>
    <dbReference type="NCBI Taxonomy" id="2048557"/>
    <lineage>
        <taxon>Bacteria</taxon>
        <taxon>Pseudomonadati</taxon>
        <taxon>Bacteroidota</taxon>
        <taxon>Cytophagia</taxon>
        <taxon>Cytophagales</taxon>
        <taxon>Cytophagaceae</taxon>
        <taxon>Spirosoma</taxon>
    </lineage>
</organism>
<sequence length="343" mass="38597">MHINISTLLDVAIGLIFIFFVFSIFVSGIVELVNTLLEQRAKLLRIALDKLLGPLANDFFNHQLTKVKQERFWGFLKPINYLSADSFSTVLIDLLVKAGGPVPGKLVSTQKTLKAIQLAIQQPNHQLIRELIEPILSKADDFQTFKYELEKWYNGYMEQVSGWFKRYAQGVVWIVAAVVTLLLNVDTIYLTNRLFNDNGLRERLVEKAVNTTQNGGKSFSKDTKFGEYLHKYDFTLVQADSSNPKAFVIKSDLTAADSIIVQSTYIRFVQDQVADLKLPIGWDFTSGKSPLQPGQSVWLALLGWVLTAAALSFGAPFWFDLLLKLVNIRNTARRPPGNPDPAN</sequence>
<feature type="transmembrane region" description="Helical" evidence="1">
    <location>
        <begin position="171"/>
        <end position="190"/>
    </location>
</feature>
<dbReference type="RefSeq" id="WP_381505563.1">
    <property type="nucleotide sequence ID" value="NZ_JBHUOM010000023.1"/>
</dbReference>
<reference evidence="3" key="1">
    <citation type="journal article" date="2019" name="Int. J. Syst. Evol. Microbiol.">
        <title>The Global Catalogue of Microorganisms (GCM) 10K type strain sequencing project: providing services to taxonomists for standard genome sequencing and annotation.</title>
        <authorList>
            <consortium name="The Broad Institute Genomics Platform"/>
            <consortium name="The Broad Institute Genome Sequencing Center for Infectious Disease"/>
            <person name="Wu L."/>
            <person name="Ma J."/>
        </authorList>
    </citation>
    <scope>NUCLEOTIDE SEQUENCE [LARGE SCALE GENOMIC DNA]</scope>
    <source>
        <strain evidence="3">KCTC 52490</strain>
    </source>
</reference>
<keyword evidence="3" id="KW-1185">Reference proteome</keyword>
<evidence type="ECO:0000313" key="3">
    <source>
        <dbReference type="Proteomes" id="UP001597512"/>
    </source>
</evidence>
<feature type="transmembrane region" description="Helical" evidence="1">
    <location>
        <begin position="12"/>
        <end position="37"/>
    </location>
</feature>
<keyword evidence="1" id="KW-0812">Transmembrane</keyword>
<comment type="caution">
    <text evidence="2">The sequence shown here is derived from an EMBL/GenBank/DDBJ whole genome shotgun (WGS) entry which is preliminary data.</text>
</comment>
<evidence type="ECO:0000256" key="1">
    <source>
        <dbReference type="SAM" id="Phobius"/>
    </source>
</evidence>
<accession>A0ABW6AQD1</accession>
<name>A0ABW6AQD1_9BACT</name>
<feature type="transmembrane region" description="Helical" evidence="1">
    <location>
        <begin position="297"/>
        <end position="319"/>
    </location>
</feature>
<dbReference type="Proteomes" id="UP001597512">
    <property type="component" value="Unassembled WGS sequence"/>
</dbReference>
<protein>
    <submittedName>
        <fullName evidence="2">Uncharacterized protein</fullName>
    </submittedName>
</protein>
<evidence type="ECO:0000313" key="2">
    <source>
        <dbReference type="EMBL" id="MFD2936613.1"/>
    </source>
</evidence>